<dbReference type="GO" id="GO:0005634">
    <property type="term" value="C:nucleus"/>
    <property type="evidence" value="ECO:0007669"/>
    <property type="project" value="UniProtKB-SubCell"/>
</dbReference>
<evidence type="ECO:0000256" key="8">
    <source>
        <dbReference type="ARBA" id="ARBA00023242"/>
    </source>
</evidence>
<dbReference type="Gene3D" id="1.10.20.10">
    <property type="entry name" value="Histone, subunit A"/>
    <property type="match status" value="1"/>
</dbReference>
<dbReference type="Pfam" id="PF15511">
    <property type="entry name" value="CENP-T_C"/>
    <property type="match status" value="1"/>
</dbReference>
<comment type="subcellular location">
    <subcellularLocation>
        <location evidence="3">Chromosome</location>
    </subcellularLocation>
    <subcellularLocation>
        <location evidence="2">Nucleus</location>
    </subcellularLocation>
</comment>
<dbReference type="SUPFAM" id="SSF47113">
    <property type="entry name" value="Histone-fold"/>
    <property type="match status" value="1"/>
</dbReference>
<protein>
    <recommendedName>
        <fullName evidence="10">Histone H4</fullName>
    </recommendedName>
</protein>
<gene>
    <name evidence="12" type="ORF">LOD99_10239</name>
</gene>
<evidence type="ECO:0000256" key="2">
    <source>
        <dbReference type="ARBA" id="ARBA00004123"/>
    </source>
</evidence>
<dbReference type="AlphaFoldDB" id="A0AAV7KLV2"/>
<evidence type="ECO:0000256" key="6">
    <source>
        <dbReference type="ARBA" id="ARBA00022454"/>
    </source>
</evidence>
<dbReference type="CDD" id="cd22912">
    <property type="entry name" value="HFD_H4"/>
    <property type="match status" value="1"/>
</dbReference>
<accession>A0AAV7KLV2</accession>
<dbReference type="SMART" id="SM00417">
    <property type="entry name" value="H4"/>
    <property type="match status" value="1"/>
</dbReference>
<evidence type="ECO:0000256" key="3">
    <source>
        <dbReference type="ARBA" id="ARBA00004286"/>
    </source>
</evidence>
<evidence type="ECO:0000256" key="10">
    <source>
        <dbReference type="RuleBase" id="RU000528"/>
    </source>
</evidence>
<dbReference type="GO" id="GO:0030527">
    <property type="term" value="F:structural constituent of chromatin"/>
    <property type="evidence" value="ECO:0007669"/>
    <property type="project" value="InterPro"/>
</dbReference>
<dbReference type="EMBL" id="JAKMXF010000024">
    <property type="protein sequence ID" value="KAI6660791.1"/>
    <property type="molecule type" value="Genomic_DNA"/>
</dbReference>
<dbReference type="InterPro" id="IPR009072">
    <property type="entry name" value="Histone-fold"/>
</dbReference>
<comment type="similarity">
    <text evidence="4 10">Belongs to the histone H4 family.</text>
</comment>
<feature type="domain" description="CENP-T/Histone H4 histone fold" evidence="11">
    <location>
        <begin position="63"/>
        <end position="115"/>
    </location>
</feature>
<reference evidence="12 13" key="1">
    <citation type="journal article" date="2023" name="BMC Biol.">
        <title>The compact genome of the sponge Oopsacas minuta (Hexactinellida) is lacking key metazoan core genes.</title>
        <authorList>
            <person name="Santini S."/>
            <person name="Schenkelaars Q."/>
            <person name="Jourda C."/>
            <person name="Duchesne M."/>
            <person name="Belahbib H."/>
            <person name="Rocher C."/>
            <person name="Selva M."/>
            <person name="Riesgo A."/>
            <person name="Vervoort M."/>
            <person name="Leys S.P."/>
            <person name="Kodjabachian L."/>
            <person name="Le Bivic A."/>
            <person name="Borchiellini C."/>
            <person name="Claverie J.M."/>
            <person name="Renard E."/>
        </authorList>
    </citation>
    <scope>NUCLEOTIDE SEQUENCE [LARGE SCALE GENOMIC DNA]</scope>
    <source>
        <strain evidence="12">SPO-2</strain>
    </source>
</reference>
<comment type="subunit">
    <text evidence="5 10">The nucleosome is a histone octamer containing two molecules each of H2A, H2B, H3 and H4 assembled in one H3-H4 heterotetramer and two H2A-H2B heterodimers. The octamer wraps approximately 147 bp of DNA.</text>
</comment>
<dbReference type="PRINTS" id="PR00623">
    <property type="entry name" value="HISTONEH4"/>
</dbReference>
<dbReference type="GO" id="GO:0003677">
    <property type="term" value="F:DNA binding"/>
    <property type="evidence" value="ECO:0007669"/>
    <property type="project" value="UniProtKB-KW"/>
</dbReference>
<dbReference type="InterPro" id="IPR035425">
    <property type="entry name" value="CENP-T/H4_C"/>
</dbReference>
<keyword evidence="8 10" id="KW-0539">Nucleus</keyword>
<organism evidence="12 13">
    <name type="scientific">Oopsacas minuta</name>
    <dbReference type="NCBI Taxonomy" id="111878"/>
    <lineage>
        <taxon>Eukaryota</taxon>
        <taxon>Metazoa</taxon>
        <taxon>Porifera</taxon>
        <taxon>Hexactinellida</taxon>
        <taxon>Hexasterophora</taxon>
        <taxon>Lyssacinosida</taxon>
        <taxon>Leucopsacidae</taxon>
        <taxon>Oopsacas</taxon>
    </lineage>
</organism>
<evidence type="ECO:0000259" key="11">
    <source>
        <dbReference type="Pfam" id="PF15511"/>
    </source>
</evidence>
<name>A0AAV7KLV2_9METZ</name>
<keyword evidence="13" id="KW-1185">Reference proteome</keyword>
<evidence type="ECO:0000313" key="12">
    <source>
        <dbReference type="EMBL" id="KAI6660791.1"/>
    </source>
</evidence>
<keyword evidence="9 10" id="KW-0544">Nucleosome core</keyword>
<dbReference type="InterPro" id="IPR001951">
    <property type="entry name" value="Histone_H4"/>
</dbReference>
<sequence length="122" mass="13972">MPNTSYRINVNNESTQSARKSDIGGRGKGKKIRYARHRRQIRGHIYGISSGDIRRLARRGGVKRISGLIYDEARQVLRIFLESILKDSVLYAEHAKRKTVLALDVLYALKRRGKVLYGFEAK</sequence>
<dbReference type="PANTHER" id="PTHR10484">
    <property type="entry name" value="HISTONE H4"/>
    <property type="match status" value="1"/>
</dbReference>
<evidence type="ECO:0000256" key="5">
    <source>
        <dbReference type="ARBA" id="ARBA00011538"/>
    </source>
</evidence>
<proteinExistence type="inferred from homology"/>
<evidence type="ECO:0000256" key="4">
    <source>
        <dbReference type="ARBA" id="ARBA00006564"/>
    </source>
</evidence>
<keyword evidence="6 10" id="KW-0158">Chromosome</keyword>
<keyword evidence="7 10" id="KW-0238">DNA-binding</keyword>
<dbReference type="Proteomes" id="UP001165289">
    <property type="component" value="Unassembled WGS sequence"/>
</dbReference>
<dbReference type="GO" id="GO:0000786">
    <property type="term" value="C:nucleosome"/>
    <property type="evidence" value="ECO:0007669"/>
    <property type="project" value="UniProtKB-KW"/>
</dbReference>
<evidence type="ECO:0000256" key="9">
    <source>
        <dbReference type="ARBA" id="ARBA00023269"/>
    </source>
</evidence>
<evidence type="ECO:0000256" key="7">
    <source>
        <dbReference type="ARBA" id="ARBA00023125"/>
    </source>
</evidence>
<evidence type="ECO:0000256" key="1">
    <source>
        <dbReference type="ARBA" id="ARBA00002001"/>
    </source>
</evidence>
<comment type="function">
    <text evidence="1 10">Core component of nucleosome. Nucleosomes wrap and compact DNA into chromatin, limiting DNA accessibility to the cellular machineries which require DNA as a template. Histones thereby play a central role in transcription regulation, DNA repair, DNA replication and chromosomal stability. DNA accessibility is regulated via a complex set of post-translational modifications of histones, also called histone code, and nucleosome remodeling.</text>
</comment>
<dbReference type="GO" id="GO:0046982">
    <property type="term" value="F:protein heterodimerization activity"/>
    <property type="evidence" value="ECO:0007669"/>
    <property type="project" value="InterPro"/>
</dbReference>
<comment type="caution">
    <text evidence="12">The sequence shown here is derived from an EMBL/GenBank/DDBJ whole genome shotgun (WGS) entry which is preliminary data.</text>
</comment>
<evidence type="ECO:0000313" key="13">
    <source>
        <dbReference type="Proteomes" id="UP001165289"/>
    </source>
</evidence>
<dbReference type="FunFam" id="1.10.20.10:FF:000012">
    <property type="entry name" value="Histone H4"/>
    <property type="match status" value="1"/>
</dbReference>